<dbReference type="EMBL" id="BNBA01000053">
    <property type="protein sequence ID" value="GHH61119.1"/>
    <property type="molecule type" value="Genomic_DNA"/>
</dbReference>
<evidence type="ECO:0000313" key="4">
    <source>
        <dbReference type="Proteomes" id="UP000623958"/>
    </source>
</evidence>
<dbReference type="InterPro" id="IPR036629">
    <property type="entry name" value="YjbJ_sf"/>
</dbReference>
<dbReference type="Pfam" id="PF05532">
    <property type="entry name" value="CsbD"/>
    <property type="match status" value="1"/>
</dbReference>
<name>A0A919KK21_9XANT</name>
<accession>A0A919KK21</accession>
<proteinExistence type="inferred from homology"/>
<feature type="domain" description="CsbD-like" evidence="2">
    <location>
        <begin position="16"/>
        <end position="68"/>
    </location>
</feature>
<dbReference type="InterPro" id="IPR050423">
    <property type="entry name" value="UPF0337_stress_rsp"/>
</dbReference>
<dbReference type="PANTHER" id="PTHR34977">
    <property type="entry name" value="UPF0337 PROTEIN YJBJ"/>
    <property type="match status" value="1"/>
</dbReference>
<dbReference type="Proteomes" id="UP000623958">
    <property type="component" value="Unassembled WGS sequence"/>
</dbReference>
<evidence type="ECO:0000313" key="3">
    <source>
        <dbReference type="EMBL" id="GHH61119.1"/>
    </source>
</evidence>
<dbReference type="AlphaFoldDB" id="A0A919KK21"/>
<comment type="similarity">
    <text evidence="1">Belongs to the UPF0337 (CsbD) family.</text>
</comment>
<dbReference type="SUPFAM" id="SSF69047">
    <property type="entry name" value="Hypothetical protein YjbJ"/>
    <property type="match status" value="1"/>
</dbReference>
<evidence type="ECO:0000259" key="2">
    <source>
        <dbReference type="Pfam" id="PF05532"/>
    </source>
</evidence>
<comment type="caution">
    <text evidence="3">The sequence shown here is derived from an EMBL/GenBank/DDBJ whole genome shotgun (WGS) entry which is preliminary data.</text>
</comment>
<keyword evidence="4" id="KW-1185">Reference proteome</keyword>
<reference evidence="3" key="2">
    <citation type="submission" date="2020-09" db="EMBL/GenBank/DDBJ databases">
        <authorList>
            <person name="Sun Q."/>
            <person name="Ohkuma M."/>
        </authorList>
    </citation>
    <scope>NUCLEOTIDE SEQUENCE</scope>
    <source>
        <strain evidence="3">JCM 13306</strain>
    </source>
</reference>
<reference evidence="3" key="1">
    <citation type="journal article" date="2014" name="Int. J. Syst. Evol. Microbiol.">
        <title>Complete genome sequence of Corynebacterium casei LMG S-19264T (=DSM 44701T), isolated from a smear-ripened cheese.</title>
        <authorList>
            <consortium name="US DOE Joint Genome Institute (JGI-PGF)"/>
            <person name="Walter F."/>
            <person name="Albersmeier A."/>
            <person name="Kalinowski J."/>
            <person name="Ruckert C."/>
        </authorList>
    </citation>
    <scope>NUCLEOTIDE SEQUENCE</scope>
    <source>
        <strain evidence="3">JCM 13306</strain>
    </source>
</reference>
<evidence type="ECO:0000256" key="1">
    <source>
        <dbReference type="ARBA" id="ARBA00009129"/>
    </source>
</evidence>
<dbReference type="Gene3D" id="1.10.1470.10">
    <property type="entry name" value="YjbJ"/>
    <property type="match status" value="1"/>
</dbReference>
<dbReference type="InterPro" id="IPR008462">
    <property type="entry name" value="CsbD"/>
</dbReference>
<gene>
    <name evidence="3" type="ORF">GCM10009090_37310</name>
</gene>
<dbReference type="PANTHER" id="PTHR34977:SF1">
    <property type="entry name" value="UPF0337 PROTEIN YJBJ"/>
    <property type="match status" value="1"/>
</dbReference>
<sequence>MRASFAHQREFAMNKDIISGKWTQLKGRMQAKWGGLTDDDFDVVEGNAKYLSGKLQERYGWDRDRAEREVRDFEASLRTDYRE</sequence>
<organism evidence="3 4">
    <name type="scientific">Xanthomonas boreopolis</name>
    <dbReference type="NCBI Taxonomy" id="86183"/>
    <lineage>
        <taxon>Bacteria</taxon>
        <taxon>Pseudomonadati</taxon>
        <taxon>Pseudomonadota</taxon>
        <taxon>Gammaproteobacteria</taxon>
        <taxon>Lysobacterales</taxon>
        <taxon>Lysobacteraceae</taxon>
        <taxon>Xanthomonas</taxon>
    </lineage>
</organism>
<protein>
    <submittedName>
        <fullName evidence="3">UPF0337 protein</fullName>
    </submittedName>
</protein>